<gene>
    <name evidence="2" type="ORF">GCM10010394_53170</name>
</gene>
<keyword evidence="3" id="KW-1185">Reference proteome</keyword>
<feature type="region of interest" description="Disordered" evidence="1">
    <location>
        <begin position="47"/>
        <end position="80"/>
    </location>
</feature>
<organism evidence="2 3">
    <name type="scientific">Streptomyces crystallinus</name>
    <dbReference type="NCBI Taxonomy" id="68191"/>
    <lineage>
        <taxon>Bacteria</taxon>
        <taxon>Bacillati</taxon>
        <taxon>Actinomycetota</taxon>
        <taxon>Actinomycetes</taxon>
        <taxon>Kitasatosporales</taxon>
        <taxon>Streptomycetaceae</taxon>
        <taxon>Streptomyces</taxon>
    </lineage>
</organism>
<dbReference type="Proteomes" id="UP001500668">
    <property type="component" value="Unassembled WGS sequence"/>
</dbReference>
<accession>A0ABP3RSU0</accession>
<comment type="caution">
    <text evidence="2">The sequence shown here is derived from an EMBL/GenBank/DDBJ whole genome shotgun (WGS) entry which is preliminary data.</text>
</comment>
<protein>
    <submittedName>
        <fullName evidence="2">Uncharacterized protein</fullName>
    </submittedName>
</protein>
<sequence length="176" mass="18388">MGDAFPVARAQNRAPLLDGAFGCGPFGSPPPGGPSFASGPCWAGRAVSPRPLTAQGRGELRDQPQRARRRRATDPAGAAVPNPEEWVMAHYPADACSCASVRALSRERRAGPLQPQVQRAWAKLPRSVVVVRCSGAEAWWDTPPRYRAPGAGVTGVGTRSLSGAGGAAGRGWRLGV</sequence>
<evidence type="ECO:0000313" key="3">
    <source>
        <dbReference type="Proteomes" id="UP001500668"/>
    </source>
</evidence>
<reference evidence="3" key="1">
    <citation type="journal article" date="2019" name="Int. J. Syst. Evol. Microbiol.">
        <title>The Global Catalogue of Microorganisms (GCM) 10K type strain sequencing project: providing services to taxonomists for standard genome sequencing and annotation.</title>
        <authorList>
            <consortium name="The Broad Institute Genomics Platform"/>
            <consortium name="The Broad Institute Genome Sequencing Center for Infectious Disease"/>
            <person name="Wu L."/>
            <person name="Ma J."/>
        </authorList>
    </citation>
    <scope>NUCLEOTIDE SEQUENCE [LARGE SCALE GENOMIC DNA]</scope>
    <source>
        <strain evidence="3">JCM 5067</strain>
    </source>
</reference>
<evidence type="ECO:0000256" key="1">
    <source>
        <dbReference type="SAM" id="MobiDB-lite"/>
    </source>
</evidence>
<proteinExistence type="predicted"/>
<dbReference type="EMBL" id="BAAACA010000037">
    <property type="protein sequence ID" value="GAA0616397.1"/>
    <property type="molecule type" value="Genomic_DNA"/>
</dbReference>
<name>A0ABP3RSU0_9ACTN</name>
<evidence type="ECO:0000313" key="2">
    <source>
        <dbReference type="EMBL" id="GAA0616397.1"/>
    </source>
</evidence>